<dbReference type="Pfam" id="PF04879">
    <property type="entry name" value="Molybdop_Fe4S4"/>
    <property type="match status" value="1"/>
</dbReference>
<dbReference type="OrthoDB" id="7376058at2"/>
<keyword evidence="10" id="KW-0411">Iron-sulfur</keyword>
<keyword evidence="4" id="KW-0004">4Fe-4S</keyword>
<dbReference type="InterPro" id="IPR006657">
    <property type="entry name" value="MoPterin_dinucl-bd_dom"/>
</dbReference>
<dbReference type="NCBIfam" id="TIGR02166">
    <property type="entry name" value="dmsA_ynfE"/>
    <property type="match status" value="1"/>
</dbReference>
<dbReference type="GO" id="GO:0009055">
    <property type="term" value="F:electron transfer activity"/>
    <property type="evidence" value="ECO:0007669"/>
    <property type="project" value="TreeGrafter"/>
</dbReference>
<evidence type="ECO:0000256" key="9">
    <source>
        <dbReference type="ARBA" id="ARBA00023004"/>
    </source>
</evidence>
<dbReference type="PROSITE" id="PS00551">
    <property type="entry name" value="MOLYBDOPTERIN_PROK_1"/>
    <property type="match status" value="1"/>
</dbReference>
<dbReference type="InterPro" id="IPR050612">
    <property type="entry name" value="Prok_Mopterin_Oxidored"/>
</dbReference>
<name>A0A4R1KBS4_9BACT</name>
<evidence type="ECO:0000256" key="1">
    <source>
        <dbReference type="ARBA" id="ARBA00001942"/>
    </source>
</evidence>
<accession>A0A4R1KBS4</accession>
<reference evidence="12 13" key="1">
    <citation type="submission" date="2019-03" db="EMBL/GenBank/DDBJ databases">
        <title>Genomic Encyclopedia of Type Strains, Phase IV (KMG-IV): sequencing the most valuable type-strain genomes for metagenomic binning, comparative biology and taxonomic classification.</title>
        <authorList>
            <person name="Goeker M."/>
        </authorList>
    </citation>
    <scope>NUCLEOTIDE SEQUENCE [LARGE SCALE GENOMIC DNA]</scope>
    <source>
        <strain evidence="12 13">DSM 24984</strain>
    </source>
</reference>
<dbReference type="PROSITE" id="PS51257">
    <property type="entry name" value="PROKAR_LIPOPROTEIN"/>
    <property type="match status" value="1"/>
</dbReference>
<dbReference type="InterPro" id="IPR009010">
    <property type="entry name" value="Asp_de-COase-like_dom_sf"/>
</dbReference>
<proteinExistence type="inferred from homology"/>
<evidence type="ECO:0000256" key="4">
    <source>
        <dbReference type="ARBA" id="ARBA00022485"/>
    </source>
</evidence>
<evidence type="ECO:0000313" key="12">
    <source>
        <dbReference type="EMBL" id="TCK61952.1"/>
    </source>
</evidence>
<dbReference type="PANTHER" id="PTHR43742">
    <property type="entry name" value="TRIMETHYLAMINE-N-OXIDE REDUCTASE"/>
    <property type="match status" value="1"/>
</dbReference>
<dbReference type="SMART" id="SM00926">
    <property type="entry name" value="Molybdop_Fe4S4"/>
    <property type="match status" value="1"/>
</dbReference>
<organism evidence="12 13">
    <name type="scientific">Seleniivibrio woodruffii</name>
    <dbReference type="NCBI Taxonomy" id="1078050"/>
    <lineage>
        <taxon>Bacteria</taxon>
        <taxon>Pseudomonadati</taxon>
        <taxon>Deferribacterota</taxon>
        <taxon>Deferribacteres</taxon>
        <taxon>Deferribacterales</taxon>
        <taxon>Geovibrionaceae</taxon>
        <taxon>Seleniivibrio</taxon>
    </lineage>
</organism>
<evidence type="ECO:0000256" key="8">
    <source>
        <dbReference type="ARBA" id="ARBA00023002"/>
    </source>
</evidence>
<dbReference type="PROSITE" id="PS51669">
    <property type="entry name" value="4FE4S_MOW_BIS_MGD"/>
    <property type="match status" value="1"/>
</dbReference>
<dbReference type="InterPro" id="IPR006656">
    <property type="entry name" value="Mopterin_OxRdtase"/>
</dbReference>
<evidence type="ECO:0000256" key="7">
    <source>
        <dbReference type="ARBA" id="ARBA00022729"/>
    </source>
</evidence>
<comment type="cofactor">
    <cofactor evidence="1">
        <name>Mo-bis(molybdopterin guanine dinucleotide)</name>
        <dbReference type="ChEBI" id="CHEBI:60539"/>
    </cofactor>
</comment>
<keyword evidence="9" id="KW-0408">Iron</keyword>
<dbReference type="InterPro" id="IPR011888">
    <property type="entry name" value="Anaer_DMSO_reductase"/>
</dbReference>
<dbReference type="PANTHER" id="PTHR43742:SF3">
    <property type="entry name" value="DIMETHYL SULFOXIDE REDUCTASE DMSA"/>
    <property type="match status" value="1"/>
</dbReference>
<keyword evidence="5" id="KW-0500">Molybdenum</keyword>
<evidence type="ECO:0000313" key="13">
    <source>
        <dbReference type="Proteomes" id="UP000294614"/>
    </source>
</evidence>
<evidence type="ECO:0000256" key="6">
    <source>
        <dbReference type="ARBA" id="ARBA00022723"/>
    </source>
</evidence>
<dbReference type="AlphaFoldDB" id="A0A4R1KBS4"/>
<dbReference type="SUPFAM" id="SSF50692">
    <property type="entry name" value="ADC-like"/>
    <property type="match status" value="1"/>
</dbReference>
<feature type="domain" description="4Fe-4S Mo/W bis-MGD-type" evidence="11">
    <location>
        <begin position="59"/>
        <end position="124"/>
    </location>
</feature>
<dbReference type="GO" id="GO:0009061">
    <property type="term" value="P:anaerobic respiration"/>
    <property type="evidence" value="ECO:0007669"/>
    <property type="project" value="TreeGrafter"/>
</dbReference>
<sequence>MSVLDKERLTKSLDVSRRTFMKWSAMLGAAATVGCGSVGGSDKVEEDNSVIKPKDFDYDKAVWSACNVNCGSNCPLKLYVKDGVVVRVGTDNESADTYGPYGADYQQRSCVRGRSVRQRIYNTDRLKYPMKRVAGSLRGSGQYERISWDQAITEIAAKMQSVKTTYGPGAFYVQYATGTICAHMSCSWPPASTPLARMHNLWGGWLNHYADYSTSQITSDLCLLEGTSWSNNTITDAVNSNLVVLWGNNPANTRMGSARHFTYHLQKAKEANPDLKFVVVDPFYTDTAIALEADWLAIRPGTDSALVAGMVQYLLSEGLLDEAWIDARCVGWSEASMAGVVEVTAGAESSYEPAYDKKWGDTDATEPAIPANSSYRAYISGLGTDGIVKTPAWASAITGVSEAKIKAFAKQLINESPAMVIQGWGPQRHSLGGNNSRAIGLITILTKNIGITGGGSSAREAASSVSVRMDKWVSTFPANPVGYTISNFAWPQAIKDHTSMTGRTWGVRGLATQDTPLPAPIKFIWNYAGNCMLNQHSDVNGTMAMYKNESLVECIVTIDNYFTPSAMISDYILPDCTNFEQNDMSTNSGGNTCDIKFQSKAIEPMFECKTIYEMLSLISDKLGIKAAFTEGRTQDQWLEYLFNQSITKYGDQGIFTAAKGQDTYAKCKEKGLIKHYSTTAVPSVAFKAFVEDPATKRVSTPSGKFEIFSKRLYNLKHQWTFPAEFNDGKDKISPIPEYYASWSGYDDPARSTYPFQVVGFHYKQRTHSTYYNCEWNREASVQTAWINNIDAQRLGISHGDTVEIYNDRGAVRIKAKITARVMPGVIGLPQGAWYNPGGKWYNSSVVHTGTLAPAEIGNSSVVDYGGCINVLTDFRPGPVSKGNCQHSVLAAVKKVTG</sequence>
<comment type="similarity">
    <text evidence="3">Belongs to the prokaryotic molybdopterin-containing oxidoreductase family.</text>
</comment>
<protein>
    <submittedName>
        <fullName evidence="12">Anaerobic dimethyl sulfoxide reductase subunit A</fullName>
    </submittedName>
</protein>
<dbReference type="InterPro" id="IPR027467">
    <property type="entry name" value="MopterinOxRdtase_cofactor_BS"/>
</dbReference>
<evidence type="ECO:0000256" key="5">
    <source>
        <dbReference type="ARBA" id="ARBA00022505"/>
    </source>
</evidence>
<dbReference type="Gene3D" id="3.40.50.12440">
    <property type="match status" value="2"/>
</dbReference>
<dbReference type="Proteomes" id="UP000294614">
    <property type="component" value="Unassembled WGS sequence"/>
</dbReference>
<dbReference type="PROSITE" id="PS51318">
    <property type="entry name" value="TAT"/>
    <property type="match status" value="1"/>
</dbReference>
<dbReference type="Pfam" id="PF01568">
    <property type="entry name" value="Molydop_binding"/>
    <property type="match status" value="1"/>
</dbReference>
<comment type="cofactor">
    <cofactor evidence="2">
        <name>[4Fe-4S] cluster</name>
        <dbReference type="ChEBI" id="CHEBI:49883"/>
    </cofactor>
</comment>
<keyword evidence="7" id="KW-0732">Signal</keyword>
<dbReference type="SUPFAM" id="SSF53706">
    <property type="entry name" value="Formate dehydrogenase/DMSO reductase, domains 1-3"/>
    <property type="match status" value="1"/>
</dbReference>
<dbReference type="PROSITE" id="PS00490">
    <property type="entry name" value="MOLYBDOPTERIN_PROK_2"/>
    <property type="match status" value="1"/>
</dbReference>
<evidence type="ECO:0000256" key="3">
    <source>
        <dbReference type="ARBA" id="ARBA00010312"/>
    </source>
</evidence>
<dbReference type="EMBL" id="SMGG01000003">
    <property type="protein sequence ID" value="TCK61952.1"/>
    <property type="molecule type" value="Genomic_DNA"/>
</dbReference>
<dbReference type="GO" id="GO:0030151">
    <property type="term" value="F:molybdenum ion binding"/>
    <property type="evidence" value="ECO:0007669"/>
    <property type="project" value="InterPro"/>
</dbReference>
<keyword evidence="8" id="KW-0560">Oxidoreductase</keyword>
<keyword evidence="6" id="KW-0479">Metal-binding</keyword>
<dbReference type="GO" id="GO:0030288">
    <property type="term" value="C:outer membrane-bounded periplasmic space"/>
    <property type="evidence" value="ECO:0007669"/>
    <property type="project" value="TreeGrafter"/>
</dbReference>
<dbReference type="InterPro" id="IPR006311">
    <property type="entry name" value="TAT_signal"/>
</dbReference>
<dbReference type="Gene3D" id="2.40.40.20">
    <property type="match status" value="1"/>
</dbReference>
<dbReference type="PROSITE" id="PS00932">
    <property type="entry name" value="MOLYBDOPTERIN_PROK_3"/>
    <property type="match status" value="1"/>
</dbReference>
<dbReference type="InterPro" id="IPR006963">
    <property type="entry name" value="Mopterin_OxRdtase_4Fe-4S_dom"/>
</dbReference>
<comment type="caution">
    <text evidence="12">The sequence shown here is derived from an EMBL/GenBank/DDBJ whole genome shotgun (WGS) entry which is preliminary data.</text>
</comment>
<evidence type="ECO:0000256" key="10">
    <source>
        <dbReference type="ARBA" id="ARBA00023014"/>
    </source>
</evidence>
<dbReference type="Gene3D" id="3.40.50.740">
    <property type="match status" value="1"/>
</dbReference>
<evidence type="ECO:0000259" key="11">
    <source>
        <dbReference type="PROSITE" id="PS51669"/>
    </source>
</evidence>
<dbReference type="Pfam" id="PF10518">
    <property type="entry name" value="TAT_signal"/>
    <property type="match status" value="1"/>
</dbReference>
<keyword evidence="13" id="KW-1185">Reference proteome</keyword>
<gene>
    <name evidence="12" type="ORF">C8D98_0459</name>
</gene>
<dbReference type="RefSeq" id="WP_132871648.1">
    <property type="nucleotide sequence ID" value="NZ_SMGG01000003.1"/>
</dbReference>
<dbReference type="Pfam" id="PF00384">
    <property type="entry name" value="Molybdopterin"/>
    <property type="match status" value="1"/>
</dbReference>
<dbReference type="GO" id="GO:0043546">
    <property type="term" value="F:molybdopterin cofactor binding"/>
    <property type="evidence" value="ECO:0007669"/>
    <property type="project" value="InterPro"/>
</dbReference>
<dbReference type="GO" id="GO:0051539">
    <property type="term" value="F:4 iron, 4 sulfur cluster binding"/>
    <property type="evidence" value="ECO:0007669"/>
    <property type="project" value="UniProtKB-KW"/>
</dbReference>
<dbReference type="InterPro" id="IPR006655">
    <property type="entry name" value="Mopterin_OxRdtase_prok_CS"/>
</dbReference>
<evidence type="ECO:0000256" key="2">
    <source>
        <dbReference type="ARBA" id="ARBA00001966"/>
    </source>
</evidence>
<dbReference type="InterPro" id="IPR019546">
    <property type="entry name" value="TAT_signal_bac_arc"/>
</dbReference>
<dbReference type="GO" id="GO:0009389">
    <property type="term" value="F:dimethyl sulfoxide reductase activity"/>
    <property type="evidence" value="ECO:0007669"/>
    <property type="project" value="InterPro"/>
</dbReference>